<dbReference type="GO" id="GO:0003676">
    <property type="term" value="F:nucleic acid binding"/>
    <property type="evidence" value="ECO:0007669"/>
    <property type="project" value="InterPro"/>
</dbReference>
<dbReference type="InterPro" id="IPR012337">
    <property type="entry name" value="RNaseH-like_sf"/>
</dbReference>
<proteinExistence type="predicted"/>
<evidence type="ECO:0000313" key="1">
    <source>
        <dbReference type="EMBL" id="GAA0154691.1"/>
    </source>
</evidence>
<dbReference type="Gene3D" id="3.30.420.10">
    <property type="entry name" value="Ribonuclease H-like superfamily/Ribonuclease H"/>
    <property type="match status" value="1"/>
</dbReference>
<keyword evidence="2" id="KW-1185">Reference proteome</keyword>
<dbReference type="SUPFAM" id="SSF53098">
    <property type="entry name" value="Ribonuclease H-like"/>
    <property type="match status" value="1"/>
</dbReference>
<dbReference type="InterPro" id="IPR036397">
    <property type="entry name" value="RNaseH_sf"/>
</dbReference>
<dbReference type="EMBL" id="BAABME010002452">
    <property type="protein sequence ID" value="GAA0154691.1"/>
    <property type="molecule type" value="Genomic_DNA"/>
</dbReference>
<comment type="caution">
    <text evidence="1">The sequence shown here is derived from an EMBL/GenBank/DDBJ whole genome shotgun (WGS) entry which is preliminary data.</text>
</comment>
<name>A0AAV3PU82_LITER</name>
<dbReference type="AlphaFoldDB" id="A0AAV3PU82"/>
<accession>A0AAV3PU82</accession>
<reference evidence="1 2" key="1">
    <citation type="submission" date="2024-01" db="EMBL/GenBank/DDBJ databases">
        <title>The complete chloroplast genome sequence of Lithospermum erythrorhizon: insights into the phylogenetic relationship among Boraginaceae species and the maternal lineages of purple gromwells.</title>
        <authorList>
            <person name="Okada T."/>
            <person name="Watanabe K."/>
        </authorList>
    </citation>
    <scope>NUCLEOTIDE SEQUENCE [LARGE SCALE GENOMIC DNA]</scope>
</reference>
<sequence length="129" mass="14639">MPSFDLEIPMMSFNIGQTSDLRRTIEVVLWSFRAIPSSQANFLRLSTFTFVSSGLKYTMDKLERNYGLEMRNVVDMGPLTAETMSMPNSRAESLVCDYKFYGLSFSDNGGAGRFIARNYFSITNKLIGR</sequence>
<organism evidence="1 2">
    <name type="scientific">Lithospermum erythrorhizon</name>
    <name type="common">Purple gromwell</name>
    <name type="synonym">Lithospermum officinale var. erythrorhizon</name>
    <dbReference type="NCBI Taxonomy" id="34254"/>
    <lineage>
        <taxon>Eukaryota</taxon>
        <taxon>Viridiplantae</taxon>
        <taxon>Streptophyta</taxon>
        <taxon>Embryophyta</taxon>
        <taxon>Tracheophyta</taxon>
        <taxon>Spermatophyta</taxon>
        <taxon>Magnoliopsida</taxon>
        <taxon>eudicotyledons</taxon>
        <taxon>Gunneridae</taxon>
        <taxon>Pentapetalae</taxon>
        <taxon>asterids</taxon>
        <taxon>lamiids</taxon>
        <taxon>Boraginales</taxon>
        <taxon>Boraginaceae</taxon>
        <taxon>Boraginoideae</taxon>
        <taxon>Lithospermeae</taxon>
        <taxon>Lithospermum</taxon>
    </lineage>
</organism>
<gene>
    <name evidence="1" type="ORF">LIER_12601</name>
</gene>
<protein>
    <submittedName>
        <fullName evidence="1">Uncharacterized protein</fullName>
    </submittedName>
</protein>
<dbReference type="Proteomes" id="UP001454036">
    <property type="component" value="Unassembled WGS sequence"/>
</dbReference>
<evidence type="ECO:0000313" key="2">
    <source>
        <dbReference type="Proteomes" id="UP001454036"/>
    </source>
</evidence>